<dbReference type="GO" id="GO:0046872">
    <property type="term" value="F:metal ion binding"/>
    <property type="evidence" value="ECO:0007669"/>
    <property type="project" value="UniProtKB-KW"/>
</dbReference>
<dbReference type="EMBL" id="MKGR01000008">
    <property type="protein sequence ID" value="OKP07181.1"/>
    <property type="molecule type" value="Genomic_DNA"/>
</dbReference>
<dbReference type="Gene3D" id="3.20.20.140">
    <property type="entry name" value="Metal-dependent hydrolases"/>
    <property type="match status" value="1"/>
</dbReference>
<feature type="binding site" evidence="1">
    <location>
        <position position="193"/>
    </location>
    <ligand>
        <name>a divalent metal cation</name>
        <dbReference type="ChEBI" id="CHEBI:60240"/>
        <label>1</label>
    </ligand>
</feature>
<dbReference type="InterPro" id="IPR032466">
    <property type="entry name" value="Metal_Hydrolase"/>
</dbReference>
<sequence length="244" mass="27724">MKLDMHCHLDLYNDPKSIISECNKKGLYVLSITTTPKAYIGSNRLVAGCKRIKTALGLHPELAHLRHDELGIFDMLLPQVKYVGEIGLDGSSDYKKHADIQLKVFRHILKKVHRQGGRIMSIHSRGSAEKVVDELKCIDGVPIFHWFTGTKEELKQAIDIGAWFSVGPAMLSSRKGRHIIELIPNDRILTETDGPFATFYGKHLLPWNVDKAIIGIAKLWNCDPKFVENRIEENFRKILLFSNE</sequence>
<dbReference type="Proteomes" id="UP000186277">
    <property type="component" value="Unassembled WGS sequence"/>
</dbReference>
<dbReference type="PANTHER" id="PTHR46124">
    <property type="entry name" value="D-AMINOACYL-TRNA DEACYLASE"/>
    <property type="match status" value="1"/>
</dbReference>
<feature type="binding site" evidence="1">
    <location>
        <position position="145"/>
    </location>
    <ligand>
        <name>a divalent metal cation</name>
        <dbReference type="ChEBI" id="CHEBI:60240"/>
        <label>2</label>
    </ligand>
</feature>
<dbReference type="GO" id="GO:0016788">
    <property type="term" value="F:hydrolase activity, acting on ester bonds"/>
    <property type="evidence" value="ECO:0007669"/>
    <property type="project" value="InterPro"/>
</dbReference>
<reference evidence="2 3" key="1">
    <citation type="submission" date="2016-09" db="EMBL/GenBank/DDBJ databases">
        <title>Xenorhabdus thuongxuanensis sp. nov. and Xenorhabdus eapokensis sp. nov., isolated from Steinernema species.</title>
        <authorList>
            <person name="Kaempfer P."/>
            <person name="Tobias N.J."/>
            <person name="Phan Ke L."/>
            <person name="Bode H.B."/>
            <person name="Glaeser S.P."/>
        </authorList>
    </citation>
    <scope>NUCLEOTIDE SEQUENCE [LARGE SCALE GENOMIC DNA]</scope>
    <source>
        <strain evidence="2 3">30TX1</strain>
    </source>
</reference>
<protein>
    <submittedName>
        <fullName evidence="2">Hydrolase TatD</fullName>
    </submittedName>
</protein>
<dbReference type="RefSeq" id="WP_139292445.1">
    <property type="nucleotide sequence ID" value="NZ_CAWMWP010000109.1"/>
</dbReference>
<gene>
    <name evidence="2" type="ORF">Xentx_01452</name>
</gene>
<dbReference type="PANTHER" id="PTHR46124:SF2">
    <property type="entry name" value="D-AMINOACYL-TRNA DEACYLASE"/>
    <property type="match status" value="1"/>
</dbReference>
<comment type="caution">
    <text evidence="2">The sequence shown here is derived from an EMBL/GenBank/DDBJ whole genome shotgun (WGS) entry which is preliminary data.</text>
</comment>
<keyword evidence="2" id="KW-0378">Hydrolase</keyword>
<evidence type="ECO:0000313" key="3">
    <source>
        <dbReference type="Proteomes" id="UP000186277"/>
    </source>
</evidence>
<feature type="binding site" evidence="1">
    <location>
        <position position="85"/>
    </location>
    <ligand>
        <name>a divalent metal cation</name>
        <dbReference type="ChEBI" id="CHEBI:60240"/>
        <label>1</label>
    </ligand>
</feature>
<proteinExistence type="predicted"/>
<dbReference type="NCBIfam" id="NF041926">
    <property type="entry name" value="QatD"/>
    <property type="match status" value="1"/>
</dbReference>
<feature type="binding site" evidence="1">
    <location>
        <position position="123"/>
    </location>
    <ligand>
        <name>a divalent metal cation</name>
        <dbReference type="ChEBI" id="CHEBI:60240"/>
        <label>2</label>
    </ligand>
</feature>
<name>A0A1Q5U3X9_9GAMM</name>
<evidence type="ECO:0000313" key="2">
    <source>
        <dbReference type="EMBL" id="OKP07181.1"/>
    </source>
</evidence>
<dbReference type="InterPro" id="IPR001130">
    <property type="entry name" value="TatD-like"/>
</dbReference>
<keyword evidence="1" id="KW-0479">Metal-binding</keyword>
<dbReference type="PIRSF" id="PIRSF005902">
    <property type="entry name" value="DNase_TatD"/>
    <property type="match status" value="1"/>
</dbReference>
<dbReference type="Pfam" id="PF01026">
    <property type="entry name" value="TatD_DNase"/>
    <property type="match status" value="1"/>
</dbReference>
<evidence type="ECO:0000256" key="1">
    <source>
        <dbReference type="PIRSR" id="PIRSR005902-1"/>
    </source>
</evidence>
<dbReference type="OrthoDB" id="9810005at2"/>
<organism evidence="2 3">
    <name type="scientific">Xenorhabdus thuongxuanensis</name>
    <dbReference type="NCBI Taxonomy" id="1873484"/>
    <lineage>
        <taxon>Bacteria</taxon>
        <taxon>Pseudomonadati</taxon>
        <taxon>Pseudomonadota</taxon>
        <taxon>Gammaproteobacteria</taxon>
        <taxon>Enterobacterales</taxon>
        <taxon>Morganellaceae</taxon>
        <taxon>Xenorhabdus</taxon>
    </lineage>
</organism>
<dbReference type="AlphaFoldDB" id="A0A1Q5U3X9"/>
<accession>A0A1Q5U3X9</accession>
<feature type="binding site" evidence="1">
    <location>
        <position position="8"/>
    </location>
    <ligand>
        <name>a divalent metal cation</name>
        <dbReference type="ChEBI" id="CHEBI:60240"/>
        <label>1</label>
    </ligand>
</feature>
<dbReference type="CDD" id="cd01310">
    <property type="entry name" value="TatD_DNAse"/>
    <property type="match status" value="1"/>
</dbReference>
<feature type="binding site" evidence="1">
    <location>
        <position position="6"/>
    </location>
    <ligand>
        <name>a divalent metal cation</name>
        <dbReference type="ChEBI" id="CHEBI:60240"/>
        <label>1</label>
    </ligand>
</feature>
<keyword evidence="3" id="KW-1185">Reference proteome</keyword>
<dbReference type="InterPro" id="IPR049677">
    <property type="entry name" value="QatD"/>
</dbReference>
<dbReference type="SUPFAM" id="SSF51556">
    <property type="entry name" value="Metallo-dependent hydrolases"/>
    <property type="match status" value="1"/>
</dbReference>